<dbReference type="STRING" id="631454.N177_3943"/>
<protein>
    <submittedName>
        <fullName evidence="3">Secretion activator protein</fullName>
    </submittedName>
</protein>
<proteinExistence type="predicted"/>
<dbReference type="InterPro" id="IPR023346">
    <property type="entry name" value="Lysozyme-like_dom_sf"/>
</dbReference>
<dbReference type="AlphaFoldDB" id="V4R9D0"/>
<dbReference type="EMBL" id="AWXZ01000040">
    <property type="protein sequence ID" value="ESR22806.1"/>
    <property type="molecule type" value="Genomic_DNA"/>
</dbReference>
<dbReference type="SUPFAM" id="SSF53955">
    <property type="entry name" value="Lysozyme-like"/>
    <property type="match status" value="1"/>
</dbReference>
<feature type="transmembrane region" description="Helical" evidence="1">
    <location>
        <begin position="217"/>
        <end position="239"/>
    </location>
</feature>
<evidence type="ECO:0000313" key="3">
    <source>
        <dbReference type="EMBL" id="ESR22806.1"/>
    </source>
</evidence>
<dbReference type="eggNOG" id="COG3926">
    <property type="taxonomic scope" value="Bacteria"/>
</dbReference>
<name>V4R9D0_9HYPH</name>
<dbReference type="RefSeq" id="WP_023434052.1">
    <property type="nucleotide sequence ID" value="NZ_AWXZ01000040.1"/>
</dbReference>
<evidence type="ECO:0000313" key="4">
    <source>
        <dbReference type="Proteomes" id="UP000017819"/>
    </source>
</evidence>
<dbReference type="CDD" id="cd13926">
    <property type="entry name" value="N-acetylmuramidase_GH108"/>
    <property type="match status" value="1"/>
</dbReference>
<reference evidence="3 4" key="1">
    <citation type="journal article" date="2014" name="Genome Announc.">
        <title>Draft Genome Sequence of Lutibaculum baratangense Strain AMV1T, Isolated from a Mud Volcano in Andamans, India.</title>
        <authorList>
            <person name="Singh A."/>
            <person name="Sreenivas A."/>
            <person name="Sathyanarayana Reddy G."/>
            <person name="Pinnaka A.K."/>
            <person name="Shivaji S."/>
        </authorList>
    </citation>
    <scope>NUCLEOTIDE SEQUENCE [LARGE SCALE GENOMIC DNA]</scope>
    <source>
        <strain evidence="3 4">AMV1</strain>
    </source>
</reference>
<keyword evidence="4" id="KW-1185">Reference proteome</keyword>
<keyword evidence="1" id="KW-1133">Transmembrane helix</keyword>
<keyword evidence="1" id="KW-0472">Membrane</keyword>
<dbReference type="Pfam" id="PF05838">
    <property type="entry name" value="Glyco_hydro_108"/>
    <property type="match status" value="1"/>
</dbReference>
<sequence>MAASNWPQCFGATLRHEGGYVDHPADPGGATNLGITIRTLSAWLGRPATKAEVKALTPEAVRPIYRRTYWDAVRGDDLPAGVDLVTYDAAVNSGPARGAKWTQAACGARGDGIIGPLTLGALRAADAATVIRKATDRRLAFLQGLKTWHVFGRGWGRRVGEIRAEALLMAGASPAKVQADAAGVEGAARADAGRAAAAGTAGGGGAVAGEQIAGTDWAAMAGLGIATLLLVALCVLFALRSRGRRQAAAAMRSLVTYREEV</sequence>
<evidence type="ECO:0000256" key="1">
    <source>
        <dbReference type="SAM" id="Phobius"/>
    </source>
</evidence>
<keyword evidence="1" id="KW-0812">Transmembrane</keyword>
<dbReference type="PATRIC" id="fig|631454.5.peg.3895"/>
<gene>
    <name evidence="3" type="ORF">N177_3943</name>
</gene>
<organism evidence="3 4">
    <name type="scientific">Lutibaculum baratangense AMV1</name>
    <dbReference type="NCBI Taxonomy" id="631454"/>
    <lineage>
        <taxon>Bacteria</taxon>
        <taxon>Pseudomonadati</taxon>
        <taxon>Pseudomonadota</taxon>
        <taxon>Alphaproteobacteria</taxon>
        <taxon>Hyphomicrobiales</taxon>
        <taxon>Tepidamorphaceae</taxon>
        <taxon>Lutibaculum</taxon>
    </lineage>
</organism>
<evidence type="ECO:0000259" key="2">
    <source>
        <dbReference type="Pfam" id="PF05838"/>
    </source>
</evidence>
<dbReference type="InterPro" id="IPR008565">
    <property type="entry name" value="TtsA-like_GH18_dom"/>
</dbReference>
<comment type="caution">
    <text evidence="3">The sequence shown here is derived from an EMBL/GenBank/DDBJ whole genome shotgun (WGS) entry which is preliminary data.</text>
</comment>
<dbReference type="Gene3D" id="1.20.141.10">
    <property type="entry name" value="Chitosanase, subunit A, domain 1"/>
    <property type="match status" value="1"/>
</dbReference>
<dbReference type="Proteomes" id="UP000017819">
    <property type="component" value="Unassembled WGS sequence"/>
</dbReference>
<accession>V4R9D0</accession>
<feature type="domain" description="TtsA-like Glycoside hydrolase family 108" evidence="2">
    <location>
        <begin position="12"/>
        <end position="94"/>
    </location>
</feature>